<dbReference type="AlphaFoldDB" id="A0A1G5BCT1"/>
<evidence type="ECO:0000313" key="2">
    <source>
        <dbReference type="Proteomes" id="UP000183047"/>
    </source>
</evidence>
<accession>A0A1G5BCT1</accession>
<dbReference type="OrthoDB" id="9804867at2"/>
<dbReference type="GO" id="GO:0006355">
    <property type="term" value="P:regulation of DNA-templated transcription"/>
    <property type="evidence" value="ECO:0007669"/>
    <property type="project" value="InterPro"/>
</dbReference>
<dbReference type="RefSeq" id="WP_074461411.1">
    <property type="nucleotide sequence ID" value="NZ_FMUR01000004.1"/>
</dbReference>
<dbReference type="EMBL" id="FMUR01000004">
    <property type="protein sequence ID" value="SCX87890.1"/>
    <property type="molecule type" value="Genomic_DNA"/>
</dbReference>
<proteinExistence type="predicted"/>
<name>A0A1G5BCT1_9FIRM</name>
<sequence length="103" mass="11273">MAKTANVLARVEPDVKEEAESILNELGVPASVVINMLYKQIIMTKGIPFSLTLHKAPVALDEMTKEGFDAMMGKGLEQAKANEGRSAEDVLADVRSSIKKWTR</sequence>
<dbReference type="Pfam" id="PF04221">
    <property type="entry name" value="RelB"/>
    <property type="match status" value="1"/>
</dbReference>
<dbReference type="InterPro" id="IPR013321">
    <property type="entry name" value="Arc_rbn_hlx_hlx"/>
</dbReference>
<keyword evidence="2" id="KW-1185">Reference proteome</keyword>
<organism evidence="1 2">
    <name type="scientific">Butyrivibrio hungatei</name>
    <dbReference type="NCBI Taxonomy" id="185008"/>
    <lineage>
        <taxon>Bacteria</taxon>
        <taxon>Bacillati</taxon>
        <taxon>Bacillota</taxon>
        <taxon>Clostridia</taxon>
        <taxon>Lachnospirales</taxon>
        <taxon>Lachnospiraceae</taxon>
        <taxon>Butyrivibrio</taxon>
    </lineage>
</organism>
<reference evidence="2" key="1">
    <citation type="submission" date="2016-10" db="EMBL/GenBank/DDBJ databases">
        <authorList>
            <person name="Varghese N."/>
            <person name="Submissions S."/>
        </authorList>
    </citation>
    <scope>NUCLEOTIDE SEQUENCE [LARGE SCALE GENOMIC DNA]</scope>
    <source>
        <strain evidence="2">XBD2006</strain>
    </source>
</reference>
<dbReference type="Proteomes" id="UP000183047">
    <property type="component" value="Unassembled WGS sequence"/>
</dbReference>
<dbReference type="InterPro" id="IPR007337">
    <property type="entry name" value="RelB/DinJ"/>
</dbReference>
<dbReference type="Gene3D" id="1.10.1220.10">
    <property type="entry name" value="Met repressor-like"/>
    <property type="match status" value="1"/>
</dbReference>
<protein>
    <submittedName>
        <fullName evidence="1">Addiction module antitoxin, RelB/DinJ family</fullName>
    </submittedName>
</protein>
<dbReference type="NCBIfam" id="TIGR02384">
    <property type="entry name" value="RelB_DinJ"/>
    <property type="match status" value="1"/>
</dbReference>
<gene>
    <name evidence="1" type="ORF">SAMN02910451_00656</name>
</gene>
<evidence type="ECO:0000313" key="1">
    <source>
        <dbReference type="EMBL" id="SCX87890.1"/>
    </source>
</evidence>